<keyword evidence="2" id="KW-1003">Cell membrane</keyword>
<dbReference type="PANTHER" id="PTHR43124">
    <property type="entry name" value="PURINE EFFLUX PUMP PBUE"/>
    <property type="match status" value="1"/>
</dbReference>
<keyword evidence="5 6" id="KW-0472">Membrane</keyword>
<dbReference type="InterPro" id="IPR050189">
    <property type="entry name" value="MFS_Efflux_Transporters"/>
</dbReference>
<evidence type="ECO:0000256" key="3">
    <source>
        <dbReference type="ARBA" id="ARBA00022692"/>
    </source>
</evidence>
<feature type="transmembrane region" description="Helical" evidence="6">
    <location>
        <begin position="29"/>
        <end position="51"/>
    </location>
</feature>
<evidence type="ECO:0000256" key="1">
    <source>
        <dbReference type="ARBA" id="ARBA00004651"/>
    </source>
</evidence>
<dbReference type="PROSITE" id="PS50850">
    <property type="entry name" value="MFS"/>
    <property type="match status" value="1"/>
</dbReference>
<dbReference type="InterPro" id="IPR036259">
    <property type="entry name" value="MFS_trans_sf"/>
</dbReference>
<evidence type="ECO:0000256" key="4">
    <source>
        <dbReference type="ARBA" id="ARBA00022989"/>
    </source>
</evidence>
<feature type="transmembrane region" description="Helical" evidence="6">
    <location>
        <begin position="368"/>
        <end position="387"/>
    </location>
</feature>
<proteinExistence type="predicted"/>
<protein>
    <submittedName>
        <fullName evidence="8">MFS transporter</fullName>
    </submittedName>
</protein>
<keyword evidence="9" id="KW-1185">Reference proteome</keyword>
<evidence type="ECO:0000256" key="6">
    <source>
        <dbReference type="SAM" id="Phobius"/>
    </source>
</evidence>
<evidence type="ECO:0000256" key="2">
    <source>
        <dbReference type="ARBA" id="ARBA00022475"/>
    </source>
</evidence>
<dbReference type="EMBL" id="BMJS01000008">
    <property type="protein sequence ID" value="GGF94983.1"/>
    <property type="molecule type" value="Genomic_DNA"/>
</dbReference>
<feature type="transmembrane region" description="Helical" evidence="6">
    <location>
        <begin position="113"/>
        <end position="135"/>
    </location>
</feature>
<comment type="caution">
    <text evidence="8">The sequence shown here is derived from an EMBL/GenBank/DDBJ whole genome shotgun (WGS) entry which is preliminary data.</text>
</comment>
<name>A0A8J2Z481_9GAMM</name>
<evidence type="ECO:0000313" key="8">
    <source>
        <dbReference type="EMBL" id="GGF94983.1"/>
    </source>
</evidence>
<feature type="transmembrane region" description="Helical" evidence="6">
    <location>
        <begin position="292"/>
        <end position="312"/>
    </location>
</feature>
<feature type="transmembrane region" description="Helical" evidence="6">
    <location>
        <begin position="88"/>
        <end position="106"/>
    </location>
</feature>
<feature type="transmembrane region" description="Helical" evidence="6">
    <location>
        <begin position="324"/>
        <end position="348"/>
    </location>
</feature>
<reference evidence="8" key="2">
    <citation type="submission" date="2020-09" db="EMBL/GenBank/DDBJ databases">
        <authorList>
            <person name="Sun Q."/>
            <person name="Zhou Y."/>
        </authorList>
    </citation>
    <scope>NUCLEOTIDE SEQUENCE</scope>
    <source>
        <strain evidence="8">CGMCC 1.15758</strain>
    </source>
</reference>
<reference evidence="8" key="1">
    <citation type="journal article" date="2014" name="Int. J. Syst. Evol. Microbiol.">
        <title>Complete genome sequence of Corynebacterium casei LMG S-19264T (=DSM 44701T), isolated from a smear-ripened cheese.</title>
        <authorList>
            <consortium name="US DOE Joint Genome Institute (JGI-PGF)"/>
            <person name="Walter F."/>
            <person name="Albersmeier A."/>
            <person name="Kalinowski J."/>
            <person name="Ruckert C."/>
        </authorList>
    </citation>
    <scope>NUCLEOTIDE SEQUENCE</scope>
    <source>
        <strain evidence="8">CGMCC 1.15758</strain>
    </source>
</reference>
<feature type="domain" description="Major facilitator superfamily (MFS) profile" evidence="7">
    <location>
        <begin position="1"/>
        <end position="391"/>
    </location>
</feature>
<evidence type="ECO:0000256" key="5">
    <source>
        <dbReference type="ARBA" id="ARBA00023136"/>
    </source>
</evidence>
<dbReference type="Pfam" id="PF07690">
    <property type="entry name" value="MFS_1"/>
    <property type="match status" value="1"/>
</dbReference>
<dbReference type="InterPro" id="IPR011701">
    <property type="entry name" value="MFS"/>
</dbReference>
<feature type="transmembrane region" description="Helical" evidence="6">
    <location>
        <begin position="58"/>
        <end position="76"/>
    </location>
</feature>
<evidence type="ECO:0000313" key="9">
    <source>
        <dbReference type="Proteomes" id="UP000636949"/>
    </source>
</evidence>
<organism evidence="8 9">
    <name type="scientific">Cysteiniphilum litorale</name>
    <dbReference type="NCBI Taxonomy" id="2056700"/>
    <lineage>
        <taxon>Bacteria</taxon>
        <taxon>Pseudomonadati</taxon>
        <taxon>Pseudomonadota</taxon>
        <taxon>Gammaproteobacteria</taxon>
        <taxon>Thiotrichales</taxon>
        <taxon>Fastidiosibacteraceae</taxon>
        <taxon>Cysteiniphilum</taxon>
    </lineage>
</organism>
<dbReference type="InterPro" id="IPR020846">
    <property type="entry name" value="MFS_dom"/>
</dbReference>
<feature type="transmembrane region" description="Helical" evidence="6">
    <location>
        <begin position="269"/>
        <end position="286"/>
    </location>
</feature>
<feature type="transmembrane region" description="Helical" evidence="6">
    <location>
        <begin position="204"/>
        <end position="229"/>
    </location>
</feature>
<comment type="subcellular location">
    <subcellularLocation>
        <location evidence="1">Cell membrane</location>
        <topology evidence="1">Multi-pass membrane protein</topology>
    </subcellularLocation>
</comment>
<evidence type="ECO:0000259" key="7">
    <source>
        <dbReference type="PROSITE" id="PS50850"/>
    </source>
</evidence>
<feature type="transmembrane region" description="Helical" evidence="6">
    <location>
        <begin position="235"/>
        <end position="257"/>
    </location>
</feature>
<dbReference type="SUPFAM" id="SSF103473">
    <property type="entry name" value="MFS general substrate transporter"/>
    <property type="match status" value="1"/>
</dbReference>
<gene>
    <name evidence="8" type="ORF">GCM10010995_10220</name>
</gene>
<dbReference type="PANTHER" id="PTHR43124:SF3">
    <property type="entry name" value="CHLORAMPHENICOL EFFLUX PUMP RV0191"/>
    <property type="match status" value="1"/>
</dbReference>
<sequence length="397" mass="42976">MLYQFLLQGSTSLMVPTLMRDLCINLTEIGFLSSAFFYPYILLQIPSGFIIDKIGPKKTLFIGALILGLSTLGFAFSEGFATANISRIIMGIASAPGVACAMYLAARWFPKRFTIVAGLIEMMGMLGGAAGDYFLEHAINGYGWRTAMIICAVIGLVLAALILIFVKGNTHECCESQKQDNCQTHTLKHFVTLLKNSDVWRYSLFGGLIFTIISAFASLWSIGFIQVLYPEQSSHASHATALIFIGAAFGAASSGWLANKIRCIHVMQLFSVLALISFIIILYIAIPFYLGNILLFLLGFGSGAYILPFASIEKLSHPDAQGMAMGFTNMVIIGLGGPILQPLIGWILSWYQSAYQCNANTLGGFQTALLPILIGLIIAVILSFIPAKSANVCNTSL</sequence>
<dbReference type="GO" id="GO:0022857">
    <property type="term" value="F:transmembrane transporter activity"/>
    <property type="evidence" value="ECO:0007669"/>
    <property type="project" value="InterPro"/>
</dbReference>
<dbReference type="Proteomes" id="UP000636949">
    <property type="component" value="Unassembled WGS sequence"/>
</dbReference>
<keyword evidence="3 6" id="KW-0812">Transmembrane</keyword>
<dbReference type="AlphaFoldDB" id="A0A8J2Z481"/>
<feature type="transmembrane region" description="Helical" evidence="6">
    <location>
        <begin position="147"/>
        <end position="166"/>
    </location>
</feature>
<accession>A0A8J2Z481</accession>
<dbReference type="GO" id="GO:0005886">
    <property type="term" value="C:plasma membrane"/>
    <property type="evidence" value="ECO:0007669"/>
    <property type="project" value="UniProtKB-SubCell"/>
</dbReference>
<keyword evidence="4 6" id="KW-1133">Transmembrane helix</keyword>
<dbReference type="Gene3D" id="1.20.1250.20">
    <property type="entry name" value="MFS general substrate transporter like domains"/>
    <property type="match status" value="2"/>
</dbReference>